<evidence type="ECO:0000259" key="3">
    <source>
        <dbReference type="PROSITE" id="PS51840"/>
    </source>
</evidence>
<dbReference type="InterPro" id="IPR019448">
    <property type="entry name" value="NT-C2"/>
</dbReference>
<proteinExistence type="inferred from homology"/>
<reference evidence="4 5" key="1">
    <citation type="submission" date="2019-05" db="EMBL/GenBank/DDBJ databases">
        <title>Another draft genome of Portunus trituberculatus and its Hox gene families provides insights of decapod evolution.</title>
        <authorList>
            <person name="Jeong J.-H."/>
            <person name="Song I."/>
            <person name="Kim S."/>
            <person name="Choi T."/>
            <person name="Kim D."/>
            <person name="Ryu S."/>
            <person name="Kim W."/>
        </authorList>
    </citation>
    <scope>NUCLEOTIDE SEQUENCE [LARGE SCALE GENOMIC DNA]</scope>
    <source>
        <tissue evidence="4">Muscle</tissue>
    </source>
</reference>
<dbReference type="PROSITE" id="PS51840">
    <property type="entry name" value="C2_NT"/>
    <property type="match status" value="1"/>
</dbReference>
<name>A0A5B7EVF4_PORTR</name>
<dbReference type="OrthoDB" id="3365224at2759"/>
<dbReference type="Pfam" id="PF10358">
    <property type="entry name" value="NT-C2"/>
    <property type="match status" value="1"/>
</dbReference>
<protein>
    <submittedName>
        <fullName evidence="4">Protein FAM102B</fullName>
    </submittedName>
</protein>
<dbReference type="InterPro" id="IPR039931">
    <property type="entry name" value="EEIG1/2-like"/>
</dbReference>
<dbReference type="AlphaFoldDB" id="A0A5B7EVF4"/>
<feature type="domain" description="C2 NT-type" evidence="3">
    <location>
        <begin position="1"/>
        <end position="94"/>
    </location>
</feature>
<accession>A0A5B7EVF4</accession>
<feature type="compositionally biased region" description="Polar residues" evidence="2">
    <location>
        <begin position="130"/>
        <end position="160"/>
    </location>
</feature>
<gene>
    <name evidence="4" type="primary">FAM102B</name>
    <name evidence="4" type="ORF">E2C01_031706</name>
</gene>
<feature type="region of interest" description="Disordered" evidence="2">
    <location>
        <begin position="119"/>
        <end position="202"/>
    </location>
</feature>
<evidence type="ECO:0000256" key="2">
    <source>
        <dbReference type="SAM" id="MobiDB-lite"/>
    </source>
</evidence>
<keyword evidence="5" id="KW-1185">Reference proteome</keyword>
<comment type="similarity">
    <text evidence="1">Belongs to the EEIG family.</text>
</comment>
<feature type="compositionally biased region" description="Gly residues" evidence="2">
    <location>
        <begin position="164"/>
        <end position="174"/>
    </location>
</feature>
<comment type="caution">
    <text evidence="4">The sequence shown here is derived from an EMBL/GenBank/DDBJ whole genome shotgun (WGS) entry which is preliminary data.</text>
</comment>
<dbReference type="PANTHER" id="PTHR21456:SF1">
    <property type="entry name" value="C2 NT-TYPE DOMAIN-CONTAINING PROTEIN"/>
    <property type="match status" value="1"/>
</dbReference>
<evidence type="ECO:0000313" key="5">
    <source>
        <dbReference type="Proteomes" id="UP000324222"/>
    </source>
</evidence>
<evidence type="ECO:0000313" key="4">
    <source>
        <dbReference type="EMBL" id="MPC38202.1"/>
    </source>
</evidence>
<evidence type="ECO:0000256" key="1">
    <source>
        <dbReference type="ARBA" id="ARBA00034780"/>
    </source>
</evidence>
<dbReference type="Proteomes" id="UP000324222">
    <property type="component" value="Unassembled WGS sequence"/>
</dbReference>
<dbReference type="PANTHER" id="PTHR21456">
    <property type="entry name" value="FAMILY WITH SEQUENCE SIMILARITY 102"/>
    <property type="match status" value="1"/>
</dbReference>
<organism evidence="4 5">
    <name type="scientific">Portunus trituberculatus</name>
    <name type="common">Swimming crab</name>
    <name type="synonym">Neptunus trituberculatus</name>
    <dbReference type="NCBI Taxonomy" id="210409"/>
    <lineage>
        <taxon>Eukaryota</taxon>
        <taxon>Metazoa</taxon>
        <taxon>Ecdysozoa</taxon>
        <taxon>Arthropoda</taxon>
        <taxon>Crustacea</taxon>
        <taxon>Multicrustacea</taxon>
        <taxon>Malacostraca</taxon>
        <taxon>Eumalacostraca</taxon>
        <taxon>Eucarida</taxon>
        <taxon>Decapoda</taxon>
        <taxon>Pleocyemata</taxon>
        <taxon>Brachyura</taxon>
        <taxon>Eubrachyura</taxon>
        <taxon>Portunoidea</taxon>
        <taxon>Portunidae</taxon>
        <taxon>Portuninae</taxon>
        <taxon>Portunus</taxon>
    </lineage>
</organism>
<dbReference type="EMBL" id="VSRR010004010">
    <property type="protein sequence ID" value="MPC38202.1"/>
    <property type="molecule type" value="Genomic_DNA"/>
</dbReference>
<sequence>MMVAEHAVRWDSRFTFTCKMTANASTGELDSCMCRVSVRQEMRGGKAFQKLGYADVNLAEFAGSGGSQRYLLEAYDSKTRLHNSMLKVTVEMTLLSGDPCFKAHSLPAIQVFGEGEEGEAGLAGEVPGHSRNSSNTSHGSHASGYASINSQSEVSGHMRNSSAGSGGLSEGGGSLERAAAGRSKAASISTTQGEANKESRVDATRIDANDIIDKLFEDTNIESLRPDDSAETSGLQLFIGRDGTAALGGRTLSVAGEFKPVVFEKR</sequence>